<dbReference type="Proteomes" id="UP000664303">
    <property type="component" value="Unassembled WGS sequence"/>
</dbReference>
<dbReference type="NCBIfam" id="NF004740">
    <property type="entry name" value="PRK06076.1-1"/>
    <property type="match status" value="1"/>
</dbReference>
<dbReference type="RefSeq" id="WP_206559085.1">
    <property type="nucleotide sequence ID" value="NZ_JAFKCZ010000002.1"/>
</dbReference>
<dbReference type="EC" id="7.1.1.-" evidence="5"/>
<reference evidence="7" key="1">
    <citation type="submission" date="2021-02" db="EMBL/GenBank/DDBJ databases">
        <title>PHA producing bacteria isolated from coastal sediment in Guangdong, Shenzhen.</title>
        <authorList>
            <person name="Zheng W."/>
            <person name="Yu S."/>
            <person name="Huang Y."/>
        </authorList>
    </citation>
    <scope>NUCLEOTIDE SEQUENCE</scope>
    <source>
        <strain evidence="7">TN14-10</strain>
    </source>
</reference>
<name>A0A939IL62_9GAMM</name>
<dbReference type="InterPro" id="IPR001694">
    <property type="entry name" value="NADH_UbQ_OxRdtase_su1/FPO"/>
</dbReference>
<evidence type="ECO:0000256" key="4">
    <source>
        <dbReference type="ARBA" id="ARBA00023136"/>
    </source>
</evidence>
<comment type="subunit">
    <text evidence="5">NDH-1 is composed of 14 different subunits. Subunits NuoA, H, J, K, L, M, N constitute the membrane sector of the complex.</text>
</comment>
<dbReference type="AlphaFoldDB" id="A0A939IL62"/>
<dbReference type="HAMAP" id="MF_01350">
    <property type="entry name" value="NDH1_NuoH"/>
    <property type="match status" value="1"/>
</dbReference>
<protein>
    <recommendedName>
        <fullName evidence="5">NADH-quinone oxidoreductase subunit H</fullName>
        <ecNumber evidence="5">7.1.1.-</ecNumber>
    </recommendedName>
    <alternativeName>
        <fullName evidence="5">NADH dehydrogenase I subunit H</fullName>
    </alternativeName>
    <alternativeName>
        <fullName evidence="5">NDH-1 subunit H</fullName>
    </alternativeName>
</protein>
<comment type="function">
    <text evidence="5">NDH-1 shuttles electrons from NADH, via FMN and iron-sulfur (Fe-S) centers, to quinones in the respiratory chain. The immediate electron acceptor for the enzyme in this species is believed to be ubiquinone. Couples the redox reaction to proton translocation (for every two electrons transferred, four hydrogen ions are translocated across the cytoplasmic membrane), and thus conserves the redox energy in a proton gradient. This subunit may bind ubiquinone.</text>
</comment>
<keyword evidence="8" id="KW-1185">Reference proteome</keyword>
<gene>
    <name evidence="5 7" type="primary">nuoH</name>
    <name evidence="7" type="ORF">JYP50_03530</name>
</gene>
<evidence type="ECO:0000313" key="7">
    <source>
        <dbReference type="EMBL" id="MBN7795648.1"/>
    </source>
</evidence>
<feature type="transmembrane region" description="Helical" evidence="5">
    <location>
        <begin position="78"/>
        <end position="99"/>
    </location>
</feature>
<feature type="transmembrane region" description="Helical" evidence="5">
    <location>
        <begin position="183"/>
        <end position="202"/>
    </location>
</feature>
<evidence type="ECO:0000256" key="5">
    <source>
        <dbReference type="HAMAP-Rule" id="MF_01350"/>
    </source>
</evidence>
<feature type="transmembrane region" description="Helical" evidence="5">
    <location>
        <begin position="153"/>
        <end position="171"/>
    </location>
</feature>
<feature type="transmembrane region" description="Helical" evidence="5">
    <location>
        <begin position="265"/>
        <end position="285"/>
    </location>
</feature>
<keyword evidence="5" id="KW-0874">Quinone</keyword>
<evidence type="ECO:0000256" key="1">
    <source>
        <dbReference type="ARBA" id="ARBA00004141"/>
    </source>
</evidence>
<dbReference type="GO" id="GO:0003954">
    <property type="term" value="F:NADH dehydrogenase activity"/>
    <property type="evidence" value="ECO:0007669"/>
    <property type="project" value="TreeGrafter"/>
</dbReference>
<comment type="similarity">
    <text evidence="5 6">Belongs to the complex I subunit 1 family.</text>
</comment>
<feature type="transmembrane region" description="Helical" evidence="5">
    <location>
        <begin position="12"/>
        <end position="32"/>
    </location>
</feature>
<keyword evidence="5" id="KW-0830">Ubiquinone</keyword>
<dbReference type="NCBIfam" id="NF004741">
    <property type="entry name" value="PRK06076.1-2"/>
    <property type="match status" value="1"/>
</dbReference>
<accession>A0A939IL62</accession>
<dbReference type="InterPro" id="IPR018086">
    <property type="entry name" value="NADH_UbQ_OxRdtase_su1_CS"/>
</dbReference>
<dbReference type="GO" id="GO:0005886">
    <property type="term" value="C:plasma membrane"/>
    <property type="evidence" value="ECO:0007669"/>
    <property type="project" value="UniProtKB-SubCell"/>
</dbReference>
<organism evidence="7 8">
    <name type="scientific">Parahaliea mediterranea</name>
    <dbReference type="NCBI Taxonomy" id="651086"/>
    <lineage>
        <taxon>Bacteria</taxon>
        <taxon>Pseudomonadati</taxon>
        <taxon>Pseudomonadota</taxon>
        <taxon>Gammaproteobacteria</taxon>
        <taxon>Cellvibrionales</taxon>
        <taxon>Halieaceae</taxon>
        <taxon>Parahaliea</taxon>
    </lineage>
</organism>
<comment type="caution">
    <text evidence="7">The sequence shown here is derived from an EMBL/GenBank/DDBJ whole genome shotgun (WGS) entry which is preliminary data.</text>
</comment>
<proteinExistence type="inferred from homology"/>
<dbReference type="GO" id="GO:0009060">
    <property type="term" value="P:aerobic respiration"/>
    <property type="evidence" value="ECO:0007669"/>
    <property type="project" value="TreeGrafter"/>
</dbReference>
<keyword evidence="3 5" id="KW-1133">Transmembrane helix</keyword>
<dbReference type="GO" id="GO:0048038">
    <property type="term" value="F:quinone binding"/>
    <property type="evidence" value="ECO:0007669"/>
    <property type="project" value="UniProtKB-KW"/>
</dbReference>
<keyword evidence="2 5" id="KW-0812">Transmembrane</keyword>
<evidence type="ECO:0000256" key="6">
    <source>
        <dbReference type="RuleBase" id="RU000471"/>
    </source>
</evidence>
<evidence type="ECO:0000313" key="8">
    <source>
        <dbReference type="Proteomes" id="UP000664303"/>
    </source>
</evidence>
<comment type="catalytic activity">
    <reaction evidence="5">
        <text>a quinone + NADH + 5 H(+)(in) = a quinol + NAD(+) + 4 H(+)(out)</text>
        <dbReference type="Rhea" id="RHEA:57888"/>
        <dbReference type="ChEBI" id="CHEBI:15378"/>
        <dbReference type="ChEBI" id="CHEBI:24646"/>
        <dbReference type="ChEBI" id="CHEBI:57540"/>
        <dbReference type="ChEBI" id="CHEBI:57945"/>
        <dbReference type="ChEBI" id="CHEBI:132124"/>
    </reaction>
</comment>
<dbReference type="Pfam" id="PF00146">
    <property type="entry name" value="NADHdh"/>
    <property type="match status" value="1"/>
</dbReference>
<feature type="transmembrane region" description="Helical" evidence="5">
    <location>
        <begin position="111"/>
        <end position="132"/>
    </location>
</feature>
<sequence length="322" mass="35246">MAEPGLGTLGTIAFGIAIIAAAVGGAAVLTWFERRLLGIWQDRHGPNRLGPFGVLQVVADMLKLLTKHDWVPPFADRAVFVFAPTAIVVAMLLGFAVVPFGPDLYVLDLNIGLLFFLGMTSLAVYSVLLGGLASNNKYALLGGLRSAAQMVSYEVFMGLSLMGVVMLAGSFSLRDIVEAQRELWFCIPQFLGLLTFTVAGIAESHRLPFDLPEAEHELTAGFHTEYGGMKFAMFMLGEYLGLILISAMIVTLFFGGWLGPWLPPVVWFGLKVFALICFFILLRAAIPRPRYDQLMTLGWKVMLPLTLLNLMATGALALWWRA</sequence>
<comment type="subcellular location">
    <subcellularLocation>
        <location evidence="5 6">Cell membrane</location>
        <topology evidence="5 6">Multi-pass membrane protein</topology>
    </subcellularLocation>
    <subcellularLocation>
        <location evidence="1">Membrane</location>
        <topology evidence="1">Multi-pass membrane protein</topology>
    </subcellularLocation>
</comment>
<feature type="transmembrane region" description="Helical" evidence="5">
    <location>
        <begin position="297"/>
        <end position="320"/>
    </location>
</feature>
<evidence type="ECO:0000256" key="3">
    <source>
        <dbReference type="ARBA" id="ARBA00022989"/>
    </source>
</evidence>
<keyword evidence="5" id="KW-1278">Translocase</keyword>
<keyword evidence="5" id="KW-1003">Cell membrane</keyword>
<dbReference type="PROSITE" id="PS00668">
    <property type="entry name" value="COMPLEX1_ND1_2"/>
    <property type="match status" value="1"/>
</dbReference>
<keyword evidence="5 6" id="KW-0520">NAD</keyword>
<evidence type="ECO:0000256" key="2">
    <source>
        <dbReference type="ARBA" id="ARBA00022692"/>
    </source>
</evidence>
<feature type="transmembrane region" description="Helical" evidence="5">
    <location>
        <begin position="239"/>
        <end position="259"/>
    </location>
</feature>
<dbReference type="GO" id="GO:0016655">
    <property type="term" value="F:oxidoreductase activity, acting on NAD(P)H, quinone or similar compound as acceptor"/>
    <property type="evidence" value="ECO:0007669"/>
    <property type="project" value="UniProtKB-UniRule"/>
</dbReference>
<keyword evidence="4 5" id="KW-0472">Membrane</keyword>
<dbReference type="PANTHER" id="PTHR11432:SF3">
    <property type="entry name" value="NADH-UBIQUINONE OXIDOREDUCTASE CHAIN 1"/>
    <property type="match status" value="1"/>
</dbReference>
<keyword evidence="7" id="KW-0560">Oxidoreductase</keyword>
<dbReference type="EMBL" id="JAFKCZ010000002">
    <property type="protein sequence ID" value="MBN7795648.1"/>
    <property type="molecule type" value="Genomic_DNA"/>
</dbReference>
<dbReference type="PANTHER" id="PTHR11432">
    <property type="entry name" value="NADH DEHYDROGENASE SUBUNIT 1"/>
    <property type="match status" value="1"/>
</dbReference>